<evidence type="ECO:0000313" key="3">
    <source>
        <dbReference type="EMBL" id="RZH68310.1"/>
    </source>
</evidence>
<dbReference type="PANTHER" id="PTHR43232:SF2">
    <property type="entry name" value="MOLYBDENUM COFACTOR BIOSYNTHESIS PROTEIN B"/>
    <property type="match status" value="1"/>
</dbReference>
<dbReference type="EMBL" id="SHMR01000001">
    <property type="protein sequence ID" value="RZH68310.1"/>
    <property type="molecule type" value="Genomic_DNA"/>
</dbReference>
<feature type="region of interest" description="Disordered" evidence="1">
    <location>
        <begin position="167"/>
        <end position="187"/>
    </location>
</feature>
<organism evidence="3 4">
    <name type="scientific">Natrinema altunense</name>
    <dbReference type="NCBI Taxonomy" id="222984"/>
    <lineage>
        <taxon>Archaea</taxon>
        <taxon>Methanobacteriati</taxon>
        <taxon>Methanobacteriota</taxon>
        <taxon>Stenosarchaea group</taxon>
        <taxon>Halobacteria</taxon>
        <taxon>Halobacteriales</taxon>
        <taxon>Natrialbaceae</taxon>
        <taxon>Natrinema</taxon>
    </lineage>
</organism>
<dbReference type="Proteomes" id="UP000292704">
    <property type="component" value="Unassembled WGS sequence"/>
</dbReference>
<dbReference type="SUPFAM" id="SSF53218">
    <property type="entry name" value="Molybdenum cofactor biosynthesis proteins"/>
    <property type="match status" value="1"/>
</dbReference>
<dbReference type="PIRSF" id="PIRSF006443">
    <property type="entry name" value="MoaB"/>
    <property type="match status" value="1"/>
</dbReference>
<sequence length="187" mass="19386">MNETITSEADPDDGTLCTGVVTVSSSRSLATDEAGEAITTALEDDGNEVTVREHVGADHDKVQSIVSRLIDRDDVDVVISAGATSVEPTDVTLDAVEPLLEKELTAFSELFTLLAYERVGTKTVAARTLAGVADGTPVFCLPGDADAVRLALAEIILSEAPVLVGLAREEPDEDDDSTDADAADGGA</sequence>
<dbReference type="GO" id="GO:0006777">
    <property type="term" value="P:Mo-molybdopterin cofactor biosynthetic process"/>
    <property type="evidence" value="ECO:0007669"/>
    <property type="project" value="InterPro"/>
</dbReference>
<dbReference type="AlphaFoldDB" id="A0A482Y0B4"/>
<dbReference type="InterPro" id="IPR001453">
    <property type="entry name" value="MoaB/Mog_dom"/>
</dbReference>
<gene>
    <name evidence="3" type="ORF">ELS17_02230</name>
</gene>
<name>A0A482Y0B4_9EURY</name>
<dbReference type="PANTHER" id="PTHR43232">
    <property type="entry name" value="MOLYBDENUM COFACTOR BIOSYNTHESIS PROTEIN B"/>
    <property type="match status" value="1"/>
</dbReference>
<dbReference type="GO" id="GO:0005829">
    <property type="term" value="C:cytosol"/>
    <property type="evidence" value="ECO:0007669"/>
    <property type="project" value="TreeGrafter"/>
</dbReference>
<dbReference type="OrthoDB" id="205337at2157"/>
<dbReference type="Pfam" id="PF00994">
    <property type="entry name" value="MoCF_biosynth"/>
    <property type="match status" value="1"/>
</dbReference>
<accession>A0A482Y0B4</accession>
<evidence type="ECO:0000256" key="1">
    <source>
        <dbReference type="SAM" id="MobiDB-lite"/>
    </source>
</evidence>
<reference evidence="3 4" key="1">
    <citation type="submission" date="2019-02" db="EMBL/GenBank/DDBJ databases">
        <title>Genome analysis provides insights into bioremediation potentialities and Haloocin production by Natrinema altunense strain 4.1R isolated from Chott Douz in Tunisian desert.</title>
        <authorList>
            <person name="Najjari A."/>
            <person name="Youssef N."/>
            <person name="Ben Dhia O."/>
            <person name="Ferjani R."/>
            <person name="El Hidri D."/>
            <person name="Ouzari H.I."/>
            <person name="Cherif A."/>
        </authorList>
    </citation>
    <scope>NUCLEOTIDE SEQUENCE [LARGE SCALE GENOMIC DNA]</scope>
    <source>
        <strain evidence="3 4">4.1R</strain>
    </source>
</reference>
<feature type="domain" description="MoaB/Mog" evidence="2">
    <location>
        <begin position="19"/>
        <end position="163"/>
    </location>
</feature>
<dbReference type="InterPro" id="IPR036425">
    <property type="entry name" value="MoaB/Mog-like_dom_sf"/>
</dbReference>
<dbReference type="SMART" id="SM00852">
    <property type="entry name" value="MoCF_biosynth"/>
    <property type="match status" value="1"/>
</dbReference>
<dbReference type="InterPro" id="IPR012245">
    <property type="entry name" value="MoaB"/>
</dbReference>
<evidence type="ECO:0000313" key="4">
    <source>
        <dbReference type="Proteomes" id="UP000292704"/>
    </source>
</evidence>
<comment type="caution">
    <text evidence="3">The sequence shown here is derived from an EMBL/GenBank/DDBJ whole genome shotgun (WGS) entry which is preliminary data.</text>
</comment>
<dbReference type="STRING" id="222984.GCA_000731985_00771"/>
<proteinExistence type="predicted"/>
<feature type="compositionally biased region" description="Acidic residues" evidence="1">
    <location>
        <begin position="170"/>
        <end position="187"/>
    </location>
</feature>
<evidence type="ECO:0000259" key="2">
    <source>
        <dbReference type="SMART" id="SM00852"/>
    </source>
</evidence>
<protein>
    <submittedName>
        <fullName evidence="3">Molybdenum cofactor biosynthesis protein</fullName>
    </submittedName>
</protein>
<dbReference type="RefSeq" id="WP_130169360.1">
    <property type="nucleotide sequence ID" value="NZ_SHMR01000001.1"/>
</dbReference>
<dbReference type="Gene3D" id="3.40.980.10">
    <property type="entry name" value="MoaB/Mog-like domain"/>
    <property type="match status" value="1"/>
</dbReference>